<accession>A0AAD7EBI1</accession>
<dbReference type="AlphaFoldDB" id="A0AAD7EBI1"/>
<dbReference type="Proteomes" id="UP001218218">
    <property type="component" value="Unassembled WGS sequence"/>
</dbReference>
<organism evidence="1 2">
    <name type="scientific">Mycena albidolilacea</name>
    <dbReference type="NCBI Taxonomy" id="1033008"/>
    <lineage>
        <taxon>Eukaryota</taxon>
        <taxon>Fungi</taxon>
        <taxon>Dikarya</taxon>
        <taxon>Basidiomycota</taxon>
        <taxon>Agaricomycotina</taxon>
        <taxon>Agaricomycetes</taxon>
        <taxon>Agaricomycetidae</taxon>
        <taxon>Agaricales</taxon>
        <taxon>Marasmiineae</taxon>
        <taxon>Mycenaceae</taxon>
        <taxon>Mycena</taxon>
    </lineage>
</organism>
<evidence type="ECO:0000313" key="2">
    <source>
        <dbReference type="Proteomes" id="UP001218218"/>
    </source>
</evidence>
<reference evidence="1" key="1">
    <citation type="submission" date="2023-03" db="EMBL/GenBank/DDBJ databases">
        <title>Massive genome expansion in bonnet fungi (Mycena s.s.) driven by repeated elements and novel gene families across ecological guilds.</title>
        <authorList>
            <consortium name="Lawrence Berkeley National Laboratory"/>
            <person name="Harder C.B."/>
            <person name="Miyauchi S."/>
            <person name="Viragh M."/>
            <person name="Kuo A."/>
            <person name="Thoen E."/>
            <person name="Andreopoulos B."/>
            <person name="Lu D."/>
            <person name="Skrede I."/>
            <person name="Drula E."/>
            <person name="Henrissat B."/>
            <person name="Morin E."/>
            <person name="Kohler A."/>
            <person name="Barry K."/>
            <person name="LaButti K."/>
            <person name="Morin E."/>
            <person name="Salamov A."/>
            <person name="Lipzen A."/>
            <person name="Mereny Z."/>
            <person name="Hegedus B."/>
            <person name="Baldrian P."/>
            <person name="Stursova M."/>
            <person name="Weitz H."/>
            <person name="Taylor A."/>
            <person name="Grigoriev I.V."/>
            <person name="Nagy L.G."/>
            <person name="Martin F."/>
            <person name="Kauserud H."/>
        </authorList>
    </citation>
    <scope>NUCLEOTIDE SEQUENCE</scope>
    <source>
        <strain evidence="1">CBHHK002</strain>
    </source>
</reference>
<sequence>MSDDNGTNNSSISEQYGGRYVPLSHILFQKTKTFRNSIYCVLYKRGDEVRLSPITFHLIAMFRISKSAEAQYAPPRPKKHPKSTGGRHWPPVVSGGHWWTLPDSIWHCPSLGAPTSTGTRRPITIVSHLPLHDHCTIGGLSSTNSITSLSISAVEWVENSNGIFHSPTLSVIQDATIQQIISHQDPLASCGNRWLGGHEFQWKPVDWWNPAGAEQNPLDSTGTIMLGTGGRHQPMPTNADQPVASSAYITADRTILT</sequence>
<name>A0AAD7EBI1_9AGAR</name>
<dbReference type="EMBL" id="JARIHO010000086">
    <property type="protein sequence ID" value="KAJ7307910.1"/>
    <property type="molecule type" value="Genomic_DNA"/>
</dbReference>
<gene>
    <name evidence="1" type="ORF">DFH08DRAFT_823994</name>
</gene>
<protein>
    <submittedName>
        <fullName evidence="1">Uncharacterized protein</fullName>
    </submittedName>
</protein>
<evidence type="ECO:0000313" key="1">
    <source>
        <dbReference type="EMBL" id="KAJ7307910.1"/>
    </source>
</evidence>
<proteinExistence type="predicted"/>
<keyword evidence="2" id="KW-1185">Reference proteome</keyword>
<comment type="caution">
    <text evidence="1">The sequence shown here is derived from an EMBL/GenBank/DDBJ whole genome shotgun (WGS) entry which is preliminary data.</text>
</comment>